<feature type="region of interest" description="Disordered" evidence="1">
    <location>
        <begin position="370"/>
        <end position="389"/>
    </location>
</feature>
<dbReference type="Gene3D" id="1.25.40.80">
    <property type="match status" value="1"/>
</dbReference>
<dbReference type="PANTHER" id="PTHR10211:SF0">
    <property type="entry name" value="DEOXYRIBODIPYRIMIDINE PHOTO-LYASE"/>
    <property type="match status" value="1"/>
</dbReference>
<dbReference type="EMBL" id="JABMIG020000360">
    <property type="protein sequence ID" value="KAL3780154.1"/>
    <property type="molecule type" value="Genomic_DNA"/>
</dbReference>
<dbReference type="Proteomes" id="UP001516023">
    <property type="component" value="Unassembled WGS sequence"/>
</dbReference>
<reference evidence="2 3" key="1">
    <citation type="journal article" date="2020" name="G3 (Bethesda)">
        <title>Improved Reference Genome for Cyclotella cryptica CCMP332, a Model for Cell Wall Morphogenesis, Salinity Adaptation, and Lipid Production in Diatoms (Bacillariophyta).</title>
        <authorList>
            <person name="Roberts W.R."/>
            <person name="Downey K.M."/>
            <person name="Ruck E.C."/>
            <person name="Traller J.C."/>
            <person name="Alverson A.J."/>
        </authorList>
    </citation>
    <scope>NUCLEOTIDE SEQUENCE [LARGE SCALE GENOMIC DNA]</scope>
    <source>
        <strain evidence="2 3">CCMP332</strain>
    </source>
</reference>
<keyword evidence="3" id="KW-1185">Reference proteome</keyword>
<dbReference type="PANTHER" id="PTHR10211">
    <property type="entry name" value="DEOXYRIBODIPYRIMIDINE PHOTOLYASE"/>
    <property type="match status" value="1"/>
</dbReference>
<accession>A0ABD3NWM6</accession>
<gene>
    <name evidence="2" type="ORF">HJC23_012600</name>
</gene>
<protein>
    <submittedName>
        <fullName evidence="2">Uncharacterized protein</fullName>
    </submittedName>
</protein>
<proteinExistence type="predicted"/>
<sequence length="456" mass="50924">SLASNHRPAGFSLYLLTICLLHDHNPAFAIACHVANHDKVPLVILAVVLDDTSHPAPNGSIIFVFGGHDYDLSSRHGAAVEIRIHAGSSRNGHSEDGGCRKISMARTPYHLTLATRSLFVVNDGPFLYQYLTMVRRVEGPCRKLGVECVRVDGSCEAATDGHFDAPMLDVSLEEEDLFTPLKRDDDHYLSHAAIEGPPRQNVNDFTWGQKLAPLFPSRWKASTDSGCTFSNKLSNAPDVRPFTSKELIRIYLCDDYFLTDEKVPSVTPRQHNAGDSLPSKPTSTPSHNFAIHWPGADPTVPSCTHTISIKSHGMKCWNLLGTKWRAFSFFRRKNDARSNLNGVSRMRAYLNLGIISVFRLAWEVKQIQRKGSGTNRNSEQKCAGNSKHKNGEDKFGEDIVKFRYISYAHAFLRVDYKHVTSLPTWSLQYTEFQLTGNSEFRYSISQLADGQTGNAK</sequence>
<feature type="region of interest" description="Disordered" evidence="1">
    <location>
        <begin position="267"/>
        <end position="289"/>
    </location>
</feature>
<evidence type="ECO:0000256" key="1">
    <source>
        <dbReference type="SAM" id="MobiDB-lite"/>
    </source>
</evidence>
<dbReference type="AlphaFoldDB" id="A0ABD3NWM6"/>
<name>A0ABD3NWM6_9STRA</name>
<comment type="caution">
    <text evidence="2">The sequence shown here is derived from an EMBL/GenBank/DDBJ whole genome shotgun (WGS) entry which is preliminary data.</text>
</comment>
<evidence type="ECO:0000313" key="3">
    <source>
        <dbReference type="Proteomes" id="UP001516023"/>
    </source>
</evidence>
<organism evidence="2 3">
    <name type="scientific">Cyclotella cryptica</name>
    <dbReference type="NCBI Taxonomy" id="29204"/>
    <lineage>
        <taxon>Eukaryota</taxon>
        <taxon>Sar</taxon>
        <taxon>Stramenopiles</taxon>
        <taxon>Ochrophyta</taxon>
        <taxon>Bacillariophyta</taxon>
        <taxon>Coscinodiscophyceae</taxon>
        <taxon>Thalassiosirophycidae</taxon>
        <taxon>Stephanodiscales</taxon>
        <taxon>Stephanodiscaceae</taxon>
        <taxon>Cyclotella</taxon>
    </lineage>
</organism>
<dbReference type="SUPFAM" id="SSF48173">
    <property type="entry name" value="Cryptochrome/photolyase FAD-binding domain"/>
    <property type="match status" value="1"/>
</dbReference>
<dbReference type="InterPro" id="IPR036134">
    <property type="entry name" value="Crypto/Photolyase_FAD-like_sf"/>
</dbReference>
<dbReference type="InterPro" id="IPR052219">
    <property type="entry name" value="Photolyase_Class-2"/>
</dbReference>
<evidence type="ECO:0000313" key="2">
    <source>
        <dbReference type="EMBL" id="KAL3780154.1"/>
    </source>
</evidence>
<feature type="non-terminal residue" evidence="2">
    <location>
        <position position="1"/>
    </location>
</feature>